<protein>
    <submittedName>
        <fullName evidence="1">Uncharacterized protein</fullName>
    </submittedName>
</protein>
<proteinExistence type="predicted"/>
<organism evidence="1">
    <name type="scientific">Arundo donax</name>
    <name type="common">Giant reed</name>
    <name type="synonym">Donax arundinaceus</name>
    <dbReference type="NCBI Taxonomy" id="35708"/>
    <lineage>
        <taxon>Eukaryota</taxon>
        <taxon>Viridiplantae</taxon>
        <taxon>Streptophyta</taxon>
        <taxon>Embryophyta</taxon>
        <taxon>Tracheophyta</taxon>
        <taxon>Spermatophyta</taxon>
        <taxon>Magnoliopsida</taxon>
        <taxon>Liliopsida</taxon>
        <taxon>Poales</taxon>
        <taxon>Poaceae</taxon>
        <taxon>PACMAD clade</taxon>
        <taxon>Arundinoideae</taxon>
        <taxon>Arundineae</taxon>
        <taxon>Arundo</taxon>
    </lineage>
</organism>
<dbReference type="EMBL" id="GBRH01257119">
    <property type="protein sequence ID" value="JAD40776.1"/>
    <property type="molecule type" value="Transcribed_RNA"/>
</dbReference>
<reference evidence="1" key="2">
    <citation type="journal article" date="2015" name="Data Brief">
        <title>Shoot transcriptome of the giant reed, Arundo donax.</title>
        <authorList>
            <person name="Barrero R.A."/>
            <person name="Guerrero F.D."/>
            <person name="Moolhuijzen P."/>
            <person name="Goolsby J.A."/>
            <person name="Tidwell J."/>
            <person name="Bellgard S.E."/>
            <person name="Bellgard M.I."/>
        </authorList>
    </citation>
    <scope>NUCLEOTIDE SEQUENCE</scope>
    <source>
        <tissue evidence="1">Shoot tissue taken approximately 20 cm above the soil surface</tissue>
    </source>
</reference>
<evidence type="ECO:0000313" key="1">
    <source>
        <dbReference type="EMBL" id="JAD40776.1"/>
    </source>
</evidence>
<dbReference type="AlphaFoldDB" id="A0A0A8ZPP8"/>
<sequence>MLLNPKFMGYTCIRHCTQSTIKNRIVSSKYDQRELIKLN</sequence>
<reference evidence="1" key="1">
    <citation type="submission" date="2014-09" db="EMBL/GenBank/DDBJ databases">
        <authorList>
            <person name="Magalhaes I.L.F."/>
            <person name="Oliveira U."/>
            <person name="Santos F.R."/>
            <person name="Vidigal T.H.D.A."/>
            <person name="Brescovit A.D."/>
            <person name="Santos A.J."/>
        </authorList>
    </citation>
    <scope>NUCLEOTIDE SEQUENCE</scope>
    <source>
        <tissue evidence="1">Shoot tissue taken approximately 20 cm above the soil surface</tissue>
    </source>
</reference>
<accession>A0A0A8ZPP8</accession>
<name>A0A0A8ZPP8_ARUDO</name>